<evidence type="ECO:0000313" key="3">
    <source>
        <dbReference type="Proteomes" id="UP001221757"/>
    </source>
</evidence>
<protein>
    <submittedName>
        <fullName evidence="2">Uncharacterized protein</fullName>
    </submittedName>
</protein>
<dbReference type="EMBL" id="JARKIE010000189">
    <property type="protein sequence ID" value="KAJ7669086.1"/>
    <property type="molecule type" value="Genomic_DNA"/>
</dbReference>
<keyword evidence="3" id="KW-1185">Reference proteome</keyword>
<proteinExistence type="predicted"/>
<organism evidence="2 3">
    <name type="scientific">Mycena rosella</name>
    <name type="common">Pink bonnet</name>
    <name type="synonym">Agaricus rosellus</name>
    <dbReference type="NCBI Taxonomy" id="1033263"/>
    <lineage>
        <taxon>Eukaryota</taxon>
        <taxon>Fungi</taxon>
        <taxon>Dikarya</taxon>
        <taxon>Basidiomycota</taxon>
        <taxon>Agaricomycotina</taxon>
        <taxon>Agaricomycetes</taxon>
        <taxon>Agaricomycetidae</taxon>
        <taxon>Agaricales</taxon>
        <taxon>Marasmiineae</taxon>
        <taxon>Mycenaceae</taxon>
        <taxon>Mycena</taxon>
    </lineage>
</organism>
<reference evidence="2" key="1">
    <citation type="submission" date="2023-03" db="EMBL/GenBank/DDBJ databases">
        <title>Massive genome expansion in bonnet fungi (Mycena s.s.) driven by repeated elements and novel gene families across ecological guilds.</title>
        <authorList>
            <consortium name="Lawrence Berkeley National Laboratory"/>
            <person name="Harder C.B."/>
            <person name="Miyauchi S."/>
            <person name="Viragh M."/>
            <person name="Kuo A."/>
            <person name="Thoen E."/>
            <person name="Andreopoulos B."/>
            <person name="Lu D."/>
            <person name="Skrede I."/>
            <person name="Drula E."/>
            <person name="Henrissat B."/>
            <person name="Morin E."/>
            <person name="Kohler A."/>
            <person name="Barry K."/>
            <person name="LaButti K."/>
            <person name="Morin E."/>
            <person name="Salamov A."/>
            <person name="Lipzen A."/>
            <person name="Mereny Z."/>
            <person name="Hegedus B."/>
            <person name="Baldrian P."/>
            <person name="Stursova M."/>
            <person name="Weitz H."/>
            <person name="Taylor A."/>
            <person name="Grigoriev I.V."/>
            <person name="Nagy L.G."/>
            <person name="Martin F."/>
            <person name="Kauserud H."/>
        </authorList>
    </citation>
    <scope>NUCLEOTIDE SEQUENCE</scope>
    <source>
        <strain evidence="2">CBHHK067</strain>
    </source>
</reference>
<dbReference type="AlphaFoldDB" id="A0AAD7G9L7"/>
<evidence type="ECO:0000256" key="1">
    <source>
        <dbReference type="SAM" id="MobiDB-lite"/>
    </source>
</evidence>
<dbReference type="Proteomes" id="UP001221757">
    <property type="component" value="Unassembled WGS sequence"/>
</dbReference>
<name>A0AAD7G9L7_MYCRO</name>
<comment type="caution">
    <text evidence="2">The sequence shown here is derived from an EMBL/GenBank/DDBJ whole genome shotgun (WGS) entry which is preliminary data.</text>
</comment>
<accession>A0AAD7G9L7</accession>
<evidence type="ECO:0000313" key="2">
    <source>
        <dbReference type="EMBL" id="KAJ7669086.1"/>
    </source>
</evidence>
<feature type="region of interest" description="Disordered" evidence="1">
    <location>
        <begin position="251"/>
        <end position="284"/>
    </location>
</feature>
<sequence length="284" mass="31531">MSHLRDLLPSFLRAVVGLLIAPLEPWLLNILSDNSVIYLVLTDAKPALGDSKLSAHEIDSTVFRAQPNHKGNVYYETSDGTACKLCGQVHCGDQFGCSTWITAKNSPPVPKFKFEVTGWIACVEDERVKNIILLWRLHQTYDVFPSYQLTLPNRYDSAYDPRTPRKKITNVNSAVASSSTEASDTLVQLQMNSDEWIELSGFQSVKPGTSTQQARRQTIGDYIHARYGAARPASSETIGMGNLIPISTARTEHDTHRKHTCPRGGLARNLHNPGLGLTEGWREV</sequence>
<gene>
    <name evidence="2" type="ORF">B0H17DRAFT_1247092</name>
</gene>